<evidence type="ECO:0000256" key="1">
    <source>
        <dbReference type="ARBA" id="ARBA00001974"/>
    </source>
</evidence>
<dbReference type="NCBIfam" id="TIGR01421">
    <property type="entry name" value="gluta_reduc_1"/>
    <property type="match status" value="1"/>
</dbReference>
<dbReference type="Pfam" id="PF07992">
    <property type="entry name" value="Pyr_redox_2"/>
    <property type="match status" value="1"/>
</dbReference>
<keyword evidence="9" id="KW-0521">NADP</keyword>
<evidence type="ECO:0000256" key="4">
    <source>
        <dbReference type="ARBA" id="ARBA00022827"/>
    </source>
</evidence>
<sequence>MSARFLSSRMAPIVKKFDYLVIGGGSGGIASARRAAEFGIKAAVIEEGRWGGTCVNVGCVPKKVMFNTAMHAEIIKDHQGYGFDVELKRFDWGRVKQSRDAYIKRLNGIYETNLGKASVETIVGHASFTQDKCVEVNGQKYAADHILIATGGKADIPNIPGAEHGITSDGFFDLEDLPKKVVVVGAGYIAVELAGIFGALGADTSLLIRYDQVLRTFDSLVSEAVTDNLEPGGVKLCKRTQISNVKKEADGTLTLETSTGVIDKVDTLLWAIGRSPNSDTIGLEKIGVKVDPKNHVIVDEYQNTNVPGVYALGDVCGRFLLTPVAIAAGRRLSHRLFDGKKDLKLDYTNIPTVVFSHPPTGTVGLTEDEAVTEYGKDNLKVYKASFVPMYYSVLDHKQRCHMKLICAGPEERVVGLHMVGLGVDEMLQGFGVAIKMGATKAQFDSCVAIHPTSSEELVTMR</sequence>
<evidence type="ECO:0000256" key="8">
    <source>
        <dbReference type="RuleBase" id="RU003691"/>
    </source>
</evidence>
<dbReference type="Gene3D" id="3.50.50.60">
    <property type="entry name" value="FAD/NAD(P)-binding domain"/>
    <property type="match status" value="2"/>
</dbReference>
<name>A0ABM0JRC0_APLCA</name>
<dbReference type="PANTHER" id="PTHR42737">
    <property type="entry name" value="GLUTATHIONE REDUCTASE"/>
    <property type="match status" value="1"/>
</dbReference>
<dbReference type="InterPro" id="IPR036188">
    <property type="entry name" value="FAD/NAD-bd_sf"/>
</dbReference>
<dbReference type="Pfam" id="PF02852">
    <property type="entry name" value="Pyr_redox_dim"/>
    <property type="match status" value="1"/>
</dbReference>
<keyword evidence="9" id="KW-0963">Cytoplasm</keyword>
<keyword evidence="6" id="KW-1015">Disulfide bond</keyword>
<evidence type="ECO:0000313" key="12">
    <source>
        <dbReference type="Proteomes" id="UP000694888"/>
    </source>
</evidence>
<reference evidence="13" key="1">
    <citation type="submission" date="2025-08" db="UniProtKB">
        <authorList>
            <consortium name="RefSeq"/>
        </authorList>
    </citation>
    <scope>IDENTIFICATION</scope>
</reference>
<evidence type="ECO:0000259" key="10">
    <source>
        <dbReference type="Pfam" id="PF02852"/>
    </source>
</evidence>
<evidence type="ECO:0000256" key="2">
    <source>
        <dbReference type="ARBA" id="ARBA00007532"/>
    </source>
</evidence>
<keyword evidence="7 8" id="KW-0676">Redox-active center</keyword>
<dbReference type="InterPro" id="IPR016156">
    <property type="entry name" value="FAD/NAD-linked_Rdtase_dimer_sf"/>
</dbReference>
<dbReference type="SUPFAM" id="SSF51905">
    <property type="entry name" value="FAD/NAD(P)-binding domain"/>
    <property type="match status" value="1"/>
</dbReference>
<keyword evidence="12" id="KW-1185">Reference proteome</keyword>
<dbReference type="PRINTS" id="PR00411">
    <property type="entry name" value="PNDRDTASEI"/>
</dbReference>
<evidence type="ECO:0000256" key="9">
    <source>
        <dbReference type="RuleBase" id="RU365016"/>
    </source>
</evidence>
<comment type="catalytic activity">
    <reaction evidence="9">
        <text>2 glutathione + NADP(+) = glutathione disulfide + NADPH + H(+)</text>
        <dbReference type="Rhea" id="RHEA:11740"/>
        <dbReference type="ChEBI" id="CHEBI:15378"/>
        <dbReference type="ChEBI" id="CHEBI:57783"/>
        <dbReference type="ChEBI" id="CHEBI:57925"/>
        <dbReference type="ChEBI" id="CHEBI:58297"/>
        <dbReference type="ChEBI" id="CHEBI:58349"/>
        <dbReference type="EC" id="1.8.1.7"/>
    </reaction>
</comment>
<comment type="subcellular location">
    <subcellularLocation>
        <location evidence="9">Cytoplasm</location>
    </subcellularLocation>
</comment>
<evidence type="ECO:0000256" key="5">
    <source>
        <dbReference type="ARBA" id="ARBA00023002"/>
    </source>
</evidence>
<dbReference type="Gene3D" id="3.30.390.30">
    <property type="match status" value="1"/>
</dbReference>
<keyword evidence="5 8" id="KW-0560">Oxidoreductase</keyword>
<comment type="similarity">
    <text evidence="2 8">Belongs to the class-I pyridine nucleotide-disulfide oxidoreductase family.</text>
</comment>
<evidence type="ECO:0000256" key="6">
    <source>
        <dbReference type="ARBA" id="ARBA00023157"/>
    </source>
</evidence>
<gene>
    <name evidence="13" type="primary">LOC101847425</name>
</gene>
<dbReference type="PROSITE" id="PS00076">
    <property type="entry name" value="PYRIDINE_REDOX_1"/>
    <property type="match status" value="1"/>
</dbReference>
<dbReference type="SUPFAM" id="SSF55424">
    <property type="entry name" value="FAD/NAD-linked reductases, dimerisation (C-terminal) domain"/>
    <property type="match status" value="1"/>
</dbReference>
<keyword evidence="3 8" id="KW-0285">Flavoprotein</keyword>
<feature type="domain" description="FAD/NAD(P)-binding" evidence="11">
    <location>
        <begin position="17"/>
        <end position="329"/>
    </location>
</feature>
<feature type="domain" description="Pyridine nucleotide-disulphide oxidoreductase dimerisation" evidence="10">
    <location>
        <begin position="350"/>
        <end position="460"/>
    </location>
</feature>
<accession>A0ABM0JRC0</accession>
<dbReference type="InterPro" id="IPR046952">
    <property type="entry name" value="GSHR/TRXR-like"/>
</dbReference>
<comment type="function">
    <text evidence="9">Catalyzes the reduction of glutathione disulfide (GSSG) to reduced glutathione (GSH). Constitutes the major mechanism to maintain a high GSH:GSSG ratio in the cytosol.</text>
</comment>
<protein>
    <recommendedName>
        <fullName evidence="9">Glutathione reductase</fullName>
        <ecNumber evidence="9">1.8.1.7</ecNumber>
    </recommendedName>
</protein>
<dbReference type="NCBIfam" id="NF004776">
    <property type="entry name" value="PRK06116.1"/>
    <property type="match status" value="1"/>
</dbReference>
<dbReference type="InterPro" id="IPR012999">
    <property type="entry name" value="Pyr_OxRdtase_I_AS"/>
</dbReference>
<dbReference type="InterPro" id="IPR004099">
    <property type="entry name" value="Pyr_nucl-diS_OxRdtase_dimer"/>
</dbReference>
<evidence type="ECO:0000256" key="7">
    <source>
        <dbReference type="ARBA" id="ARBA00023284"/>
    </source>
</evidence>
<organism evidence="12 13">
    <name type="scientific">Aplysia californica</name>
    <name type="common">California sea hare</name>
    <dbReference type="NCBI Taxonomy" id="6500"/>
    <lineage>
        <taxon>Eukaryota</taxon>
        <taxon>Metazoa</taxon>
        <taxon>Spiralia</taxon>
        <taxon>Lophotrochozoa</taxon>
        <taxon>Mollusca</taxon>
        <taxon>Gastropoda</taxon>
        <taxon>Heterobranchia</taxon>
        <taxon>Euthyneura</taxon>
        <taxon>Tectipleura</taxon>
        <taxon>Aplysiida</taxon>
        <taxon>Aplysioidea</taxon>
        <taxon>Aplysiidae</taxon>
        <taxon>Aplysia</taxon>
    </lineage>
</organism>
<dbReference type="RefSeq" id="XP_005099721.2">
    <property type="nucleotide sequence ID" value="XM_005099664.3"/>
</dbReference>
<dbReference type="InterPro" id="IPR023753">
    <property type="entry name" value="FAD/NAD-binding_dom"/>
</dbReference>
<dbReference type="PRINTS" id="PR00368">
    <property type="entry name" value="FADPNR"/>
</dbReference>
<dbReference type="Proteomes" id="UP000694888">
    <property type="component" value="Unplaced"/>
</dbReference>
<evidence type="ECO:0000259" key="11">
    <source>
        <dbReference type="Pfam" id="PF07992"/>
    </source>
</evidence>
<dbReference type="PIRSF" id="PIRSF000350">
    <property type="entry name" value="Mercury_reductase_MerA"/>
    <property type="match status" value="1"/>
</dbReference>
<keyword evidence="4 8" id="KW-0274">FAD</keyword>
<evidence type="ECO:0000313" key="13">
    <source>
        <dbReference type="RefSeq" id="XP_005099721.2"/>
    </source>
</evidence>
<dbReference type="InterPro" id="IPR001100">
    <property type="entry name" value="Pyr_nuc-diS_OxRdtase"/>
</dbReference>
<proteinExistence type="inferred from homology"/>
<evidence type="ECO:0000256" key="3">
    <source>
        <dbReference type="ARBA" id="ARBA00022630"/>
    </source>
</evidence>
<dbReference type="GeneID" id="101847425"/>
<comment type="cofactor">
    <cofactor evidence="1 9">
        <name>FAD</name>
        <dbReference type="ChEBI" id="CHEBI:57692"/>
    </cofactor>
</comment>
<dbReference type="PANTHER" id="PTHR42737:SF2">
    <property type="entry name" value="GLUTATHIONE REDUCTASE"/>
    <property type="match status" value="1"/>
</dbReference>
<dbReference type="EC" id="1.8.1.7" evidence="9"/>
<dbReference type="InterPro" id="IPR006322">
    <property type="entry name" value="Glutathione_Rdtase_euk/bac"/>
</dbReference>